<sequence>MLNRKTICALATALTFVAGCTPATRPGTEVQQNRFSPPPAATVTRTTPQSLAMKEHLARSEQASVANGHMRTDTAPRDARFTRTDLIDNFMAVALFDETNNPNGGARRAEAPLRRWGQPVRFGIYFGEDVPLDQQREDLTNIRGFASQVARATRHPVTVSNTNANFHVLVLNEHERRNWHSQLRRILPDLPVQLVRAILHLPRHKQCQMLAWDPTGSGTFTQAIALVRAEHPNLTRLSCFHEELAQGMGLPNDSPDARPSIFNDDEEFGLLTRHDEYLLRILYDPRLRPGMRAREARPIVENIVSGLNPDRRI</sequence>
<keyword evidence="2" id="KW-0732">Signal</keyword>
<dbReference type="Pfam" id="PF11150">
    <property type="entry name" value="DUF2927"/>
    <property type="match status" value="1"/>
</dbReference>
<feature type="signal peptide" evidence="2">
    <location>
        <begin position="1"/>
        <end position="23"/>
    </location>
</feature>
<reference evidence="3" key="1">
    <citation type="submission" date="2020-10" db="EMBL/GenBank/DDBJ databases">
        <title>Paenihalocynthiibacter styelae gen. nov., sp. nov., isolated from stalked sea squirt Styela clava.</title>
        <authorList>
            <person name="Kim Y.-O."/>
            <person name="Yoon J.-H."/>
        </authorList>
    </citation>
    <scope>NUCLEOTIDE SEQUENCE</scope>
    <source>
        <strain evidence="3">MYP1-1</strain>
    </source>
</reference>
<dbReference type="AlphaFoldDB" id="A0A8J7LQS7"/>
<dbReference type="EMBL" id="JADCKQ010000010">
    <property type="protein sequence ID" value="MBI1494702.1"/>
    <property type="molecule type" value="Genomic_DNA"/>
</dbReference>
<name>A0A8J7LQS7_9RHOB</name>
<gene>
    <name evidence="3" type="ORF">H1D41_13735</name>
</gene>
<evidence type="ECO:0000313" key="3">
    <source>
        <dbReference type="EMBL" id="MBI1494702.1"/>
    </source>
</evidence>
<dbReference type="RefSeq" id="WP_228849448.1">
    <property type="nucleotide sequence ID" value="NZ_JADCKQ010000010.1"/>
</dbReference>
<comment type="caution">
    <text evidence="3">The sequence shown here is derived from an EMBL/GenBank/DDBJ whole genome shotgun (WGS) entry which is preliminary data.</text>
</comment>
<keyword evidence="4" id="KW-1185">Reference proteome</keyword>
<proteinExistence type="predicted"/>
<accession>A0A8J7LQS7</accession>
<feature type="chain" id="PRO_5035314060" evidence="2">
    <location>
        <begin position="24"/>
        <end position="313"/>
    </location>
</feature>
<organism evidence="3 4">
    <name type="scientific">Halocynthiibacter styelae</name>
    <dbReference type="NCBI Taxonomy" id="2761955"/>
    <lineage>
        <taxon>Bacteria</taxon>
        <taxon>Pseudomonadati</taxon>
        <taxon>Pseudomonadota</taxon>
        <taxon>Alphaproteobacteria</taxon>
        <taxon>Rhodobacterales</taxon>
        <taxon>Paracoccaceae</taxon>
        <taxon>Halocynthiibacter</taxon>
    </lineage>
</organism>
<evidence type="ECO:0000313" key="4">
    <source>
        <dbReference type="Proteomes" id="UP000640583"/>
    </source>
</evidence>
<feature type="region of interest" description="Disordered" evidence="1">
    <location>
        <begin position="24"/>
        <end position="45"/>
    </location>
</feature>
<dbReference type="PROSITE" id="PS51257">
    <property type="entry name" value="PROKAR_LIPOPROTEIN"/>
    <property type="match status" value="1"/>
</dbReference>
<protein>
    <submittedName>
        <fullName evidence="3">DUF2927 domain-containing protein</fullName>
    </submittedName>
</protein>
<dbReference type="Proteomes" id="UP000640583">
    <property type="component" value="Unassembled WGS sequence"/>
</dbReference>
<dbReference type="InterPro" id="IPR021323">
    <property type="entry name" value="DUF2927"/>
</dbReference>
<evidence type="ECO:0000256" key="2">
    <source>
        <dbReference type="SAM" id="SignalP"/>
    </source>
</evidence>
<evidence type="ECO:0000256" key="1">
    <source>
        <dbReference type="SAM" id="MobiDB-lite"/>
    </source>
</evidence>